<keyword evidence="4" id="KW-0687">Ribonucleoprotein</keyword>
<dbReference type="PANTHER" id="PTHR17453">
    <property type="entry name" value="SIGNAL RECOGNITION PARTICLE 19 KD PROTEIN"/>
    <property type="match status" value="1"/>
</dbReference>
<evidence type="ECO:0000313" key="6">
    <source>
        <dbReference type="EMBL" id="TPX48478.1"/>
    </source>
</evidence>
<feature type="region of interest" description="Disordered" evidence="5">
    <location>
        <begin position="29"/>
        <end position="50"/>
    </location>
</feature>
<evidence type="ECO:0000256" key="1">
    <source>
        <dbReference type="ARBA" id="ARBA00004496"/>
    </source>
</evidence>
<evidence type="ECO:0000256" key="5">
    <source>
        <dbReference type="SAM" id="MobiDB-lite"/>
    </source>
</evidence>
<dbReference type="Proteomes" id="UP000317494">
    <property type="component" value="Unassembled WGS sequence"/>
</dbReference>
<name>A0A507DC18_9FUNG</name>
<dbReference type="GO" id="GO:0008312">
    <property type="term" value="F:7S RNA binding"/>
    <property type="evidence" value="ECO:0007669"/>
    <property type="project" value="InterPro"/>
</dbReference>
<keyword evidence="8" id="KW-1185">Reference proteome</keyword>
<evidence type="ECO:0000256" key="4">
    <source>
        <dbReference type="ARBA" id="ARBA00023274"/>
    </source>
</evidence>
<dbReference type="STRING" id="286115.A0A507DC18"/>
<comment type="caution">
    <text evidence="7">The sequence shown here is derived from an EMBL/GenBank/DDBJ whole genome shotgun (WGS) entry which is preliminary data.</text>
</comment>
<evidence type="ECO:0000313" key="8">
    <source>
        <dbReference type="Proteomes" id="UP000317494"/>
    </source>
</evidence>
<evidence type="ECO:0008006" key="10">
    <source>
        <dbReference type="Google" id="ProtNLM"/>
    </source>
</evidence>
<dbReference type="Pfam" id="PF01922">
    <property type="entry name" value="SRP19"/>
    <property type="match status" value="1"/>
</dbReference>
<protein>
    <recommendedName>
        <fullName evidence="10">Signal recognition particle, SRP19 subunit</fullName>
    </recommendedName>
</protein>
<dbReference type="EMBL" id="QEAN01000099">
    <property type="protein sequence ID" value="TPX48478.1"/>
    <property type="molecule type" value="Genomic_DNA"/>
</dbReference>
<evidence type="ECO:0000256" key="3">
    <source>
        <dbReference type="ARBA" id="ARBA00023135"/>
    </source>
</evidence>
<dbReference type="Gene3D" id="3.30.56.30">
    <property type="entry name" value="Signal recognition particle, SRP19-like subunit"/>
    <property type="match status" value="1"/>
</dbReference>
<evidence type="ECO:0000256" key="2">
    <source>
        <dbReference type="ARBA" id="ARBA00022490"/>
    </source>
</evidence>
<reference evidence="8 9" key="1">
    <citation type="journal article" date="2019" name="Sci. Rep.">
        <title>Comparative genomics of chytrid fungi reveal insights into the obligate biotrophic and pathogenic lifestyle of Synchytrium endobioticum.</title>
        <authorList>
            <person name="van de Vossenberg B.T.L.H."/>
            <person name="Warris S."/>
            <person name="Nguyen H.D.T."/>
            <person name="van Gent-Pelzer M.P.E."/>
            <person name="Joly D.L."/>
            <person name="van de Geest H.C."/>
            <person name="Bonants P.J.M."/>
            <person name="Smith D.S."/>
            <person name="Levesque C.A."/>
            <person name="van der Lee T.A.J."/>
        </authorList>
    </citation>
    <scope>NUCLEOTIDE SEQUENCE [LARGE SCALE GENOMIC DNA]</scope>
    <source>
        <strain evidence="7 9">LEV6574</strain>
        <strain evidence="6 8">MB42</strain>
    </source>
</reference>
<dbReference type="AlphaFoldDB" id="A0A507DC18"/>
<gene>
    <name evidence="7" type="ORF">SeLEV6574_g01714</name>
    <name evidence="6" type="ORF">SeMB42_g02974</name>
</gene>
<comment type="subcellular location">
    <subcellularLocation>
        <location evidence="1">Cytoplasm</location>
    </subcellularLocation>
</comment>
<dbReference type="SUPFAM" id="SSF69695">
    <property type="entry name" value="SRP19"/>
    <property type="match status" value="1"/>
</dbReference>
<organism evidence="7 9">
    <name type="scientific">Synchytrium endobioticum</name>
    <dbReference type="NCBI Taxonomy" id="286115"/>
    <lineage>
        <taxon>Eukaryota</taxon>
        <taxon>Fungi</taxon>
        <taxon>Fungi incertae sedis</taxon>
        <taxon>Chytridiomycota</taxon>
        <taxon>Chytridiomycota incertae sedis</taxon>
        <taxon>Chytridiomycetes</taxon>
        <taxon>Synchytriales</taxon>
        <taxon>Synchytriaceae</taxon>
        <taxon>Synchytrium</taxon>
    </lineage>
</organism>
<feature type="compositionally biased region" description="Polar residues" evidence="5">
    <location>
        <begin position="30"/>
        <end position="40"/>
    </location>
</feature>
<dbReference type="OrthoDB" id="2190947at2759"/>
<proteinExistence type="predicted"/>
<sequence length="228" mass="25233">MSEGKGKGIAVIDDADDRDIDEMEYELPSVSYQESTSTAQVAPPPQSTTIPSKSMPMPHLGQSHIDSAQLQKFKSWICCYPIYIDADKSVQEGRRIPKPLAVKEPNIFAMVEAVRRLGLSAVLEGDKRHPRDPLVFGRLRVQLRAPDGQSCHPAISTKRQLLCEVSKLVPEMITLIKQTDPRVAAMMASSRSGLINIIREEMKASVKEIEERSGTVKPGKVSKKKKGK</sequence>
<dbReference type="GO" id="GO:0005786">
    <property type="term" value="C:signal recognition particle, endoplasmic reticulum targeting"/>
    <property type="evidence" value="ECO:0007669"/>
    <property type="project" value="UniProtKB-KW"/>
</dbReference>
<dbReference type="Proteomes" id="UP000320475">
    <property type="component" value="Unassembled WGS sequence"/>
</dbReference>
<dbReference type="InterPro" id="IPR036521">
    <property type="entry name" value="SRP19-like_sf"/>
</dbReference>
<accession>A0A507DC18</accession>
<dbReference type="PANTHER" id="PTHR17453:SF0">
    <property type="entry name" value="SIGNAL RECOGNITION PARTICLE 19 KDA PROTEIN"/>
    <property type="match status" value="1"/>
</dbReference>
<dbReference type="InterPro" id="IPR002778">
    <property type="entry name" value="Signal_recog_particle_SRP19"/>
</dbReference>
<feature type="region of interest" description="Disordered" evidence="5">
    <location>
        <begin position="208"/>
        <end position="228"/>
    </location>
</feature>
<evidence type="ECO:0000313" key="7">
    <source>
        <dbReference type="EMBL" id="TPX49036.1"/>
    </source>
</evidence>
<dbReference type="EMBL" id="QEAM01000041">
    <property type="protein sequence ID" value="TPX49036.1"/>
    <property type="molecule type" value="Genomic_DNA"/>
</dbReference>
<evidence type="ECO:0000313" key="9">
    <source>
        <dbReference type="Proteomes" id="UP000320475"/>
    </source>
</evidence>
<keyword evidence="2" id="KW-0963">Cytoplasm</keyword>
<dbReference type="VEuPathDB" id="FungiDB:SeMB42_g02974"/>
<dbReference type="GO" id="GO:0006617">
    <property type="term" value="P:SRP-dependent cotranslational protein targeting to membrane, signal sequence recognition"/>
    <property type="evidence" value="ECO:0007669"/>
    <property type="project" value="TreeGrafter"/>
</dbReference>
<keyword evidence="3" id="KW-0733">Signal recognition particle</keyword>